<dbReference type="EMBL" id="HACG01018578">
    <property type="protein sequence ID" value="CEK65443.1"/>
    <property type="molecule type" value="Transcribed_RNA"/>
</dbReference>
<feature type="non-terminal residue" evidence="1">
    <location>
        <position position="107"/>
    </location>
</feature>
<accession>A0A0B6ZAF2</accession>
<feature type="non-terminal residue" evidence="1">
    <location>
        <position position="1"/>
    </location>
</feature>
<reference evidence="1" key="1">
    <citation type="submission" date="2014-12" db="EMBL/GenBank/DDBJ databases">
        <title>Insight into the proteome of Arion vulgaris.</title>
        <authorList>
            <person name="Aradska J."/>
            <person name="Bulat T."/>
            <person name="Smidak R."/>
            <person name="Sarate P."/>
            <person name="Gangsoo J."/>
            <person name="Sialana F."/>
            <person name="Bilban M."/>
            <person name="Lubec G."/>
        </authorList>
    </citation>
    <scope>NUCLEOTIDE SEQUENCE</scope>
    <source>
        <tissue evidence="1">Skin</tissue>
    </source>
</reference>
<proteinExistence type="predicted"/>
<name>A0A0B6ZAF2_9EUPU</name>
<protein>
    <submittedName>
        <fullName evidence="1">Uncharacterized protein</fullName>
    </submittedName>
</protein>
<sequence length="107" mass="11806">VVTDILHDDDDDAGDDNDALTEKAILKPELIVEGAVLIKTDIGQPTQHRSRKHSAEDVESIRDLEVIDHNDPLRKTPIETSLVSLPIKGHELPDSPKIEVSSEKVDI</sequence>
<gene>
    <name evidence="1" type="primary">ORF55031</name>
</gene>
<evidence type="ECO:0000313" key="1">
    <source>
        <dbReference type="EMBL" id="CEK65443.1"/>
    </source>
</evidence>
<organism evidence="1">
    <name type="scientific">Arion vulgaris</name>
    <dbReference type="NCBI Taxonomy" id="1028688"/>
    <lineage>
        <taxon>Eukaryota</taxon>
        <taxon>Metazoa</taxon>
        <taxon>Spiralia</taxon>
        <taxon>Lophotrochozoa</taxon>
        <taxon>Mollusca</taxon>
        <taxon>Gastropoda</taxon>
        <taxon>Heterobranchia</taxon>
        <taxon>Euthyneura</taxon>
        <taxon>Panpulmonata</taxon>
        <taxon>Eupulmonata</taxon>
        <taxon>Stylommatophora</taxon>
        <taxon>Helicina</taxon>
        <taxon>Arionoidea</taxon>
        <taxon>Arionidae</taxon>
        <taxon>Arion</taxon>
    </lineage>
</organism>
<dbReference type="AlphaFoldDB" id="A0A0B6ZAF2"/>